<dbReference type="Gene3D" id="3.30.420.180">
    <property type="entry name" value="CobE/GbiG C-terminal domain"/>
    <property type="match status" value="1"/>
</dbReference>
<gene>
    <name evidence="3" type="ORF">DES36_103177</name>
</gene>
<dbReference type="GO" id="GO:0016829">
    <property type="term" value="F:lyase activity"/>
    <property type="evidence" value="ECO:0007669"/>
    <property type="project" value="UniProtKB-KW"/>
</dbReference>
<dbReference type="SUPFAM" id="SSF159672">
    <property type="entry name" value="CbiG N-terminal domain-like"/>
    <property type="match status" value="1"/>
</dbReference>
<comment type="caution">
    <text evidence="3">The sequence shown here is derived from an EMBL/GenBank/DDBJ whole genome shotgun (WGS) entry which is preliminary data.</text>
</comment>
<dbReference type="InterPro" id="IPR052553">
    <property type="entry name" value="CbiG_hydrolase"/>
</dbReference>
<feature type="domain" description="Cobalamin synthesis G N-terminal" evidence="2">
    <location>
        <begin position="53"/>
        <end position="133"/>
    </location>
</feature>
<evidence type="ECO:0000313" key="4">
    <source>
        <dbReference type="Proteomes" id="UP000253490"/>
    </source>
</evidence>
<keyword evidence="3" id="KW-0456">Lyase</keyword>
<evidence type="ECO:0000313" key="3">
    <source>
        <dbReference type="EMBL" id="RBP68413.1"/>
    </source>
</evidence>
<proteinExistence type="predicted"/>
<dbReference type="Pfam" id="PF01890">
    <property type="entry name" value="CbiG_C"/>
    <property type="match status" value="1"/>
</dbReference>
<evidence type="ECO:0000259" key="1">
    <source>
        <dbReference type="Pfam" id="PF01890"/>
    </source>
</evidence>
<dbReference type="PANTHER" id="PTHR37477:SF1">
    <property type="entry name" value="COBALT-PRECORRIN-5A HYDROLASE"/>
    <property type="match status" value="1"/>
</dbReference>
<dbReference type="OrthoDB" id="9781023at2"/>
<dbReference type="RefSeq" id="WP_113919839.1">
    <property type="nucleotide sequence ID" value="NZ_QNRX01000003.1"/>
</dbReference>
<dbReference type="InterPro" id="IPR002750">
    <property type="entry name" value="CobE/GbiG_C"/>
</dbReference>
<reference evidence="3 4" key="1">
    <citation type="submission" date="2018-06" db="EMBL/GenBank/DDBJ databases">
        <title>Genomic Encyclopedia of Type Strains, Phase IV (KMG-IV): sequencing the most valuable type-strain genomes for metagenomic binning, comparative biology and taxonomic classification.</title>
        <authorList>
            <person name="Goeker M."/>
        </authorList>
    </citation>
    <scope>NUCLEOTIDE SEQUENCE [LARGE SCALE GENOMIC DNA]</scope>
    <source>
        <strain evidence="3 4">DSM 22112</strain>
    </source>
</reference>
<dbReference type="SUPFAM" id="SSF159664">
    <property type="entry name" value="CobE/GbiG C-terminal domain-like"/>
    <property type="match status" value="1"/>
</dbReference>
<accession>A0A366IEA5</accession>
<name>A0A366IEA5_9FIRM</name>
<dbReference type="AlphaFoldDB" id="A0A366IEA5"/>
<dbReference type="Gene3D" id="3.40.50.11220">
    <property type="match status" value="1"/>
</dbReference>
<dbReference type="InterPro" id="IPR038029">
    <property type="entry name" value="GbiG_N_sf"/>
</dbReference>
<dbReference type="InterPro" id="IPR021744">
    <property type="entry name" value="CbiG_N"/>
</dbReference>
<dbReference type="EMBL" id="QNRX01000003">
    <property type="protein sequence ID" value="RBP68413.1"/>
    <property type="molecule type" value="Genomic_DNA"/>
</dbReference>
<protein>
    <submittedName>
        <fullName evidence="3">Cobalt-precorrin 5A acetaldehyde-lyase</fullName>
    </submittedName>
</protein>
<dbReference type="Pfam" id="PF11760">
    <property type="entry name" value="CbiG_N"/>
    <property type="match status" value="1"/>
</dbReference>
<organism evidence="3 4">
    <name type="scientific">Alkalibaculum bacchi</name>
    <dbReference type="NCBI Taxonomy" id="645887"/>
    <lineage>
        <taxon>Bacteria</taxon>
        <taxon>Bacillati</taxon>
        <taxon>Bacillota</taxon>
        <taxon>Clostridia</taxon>
        <taxon>Eubacteriales</taxon>
        <taxon>Eubacteriaceae</taxon>
        <taxon>Alkalibaculum</taxon>
    </lineage>
</organism>
<dbReference type="Proteomes" id="UP000253490">
    <property type="component" value="Unassembled WGS sequence"/>
</dbReference>
<evidence type="ECO:0000259" key="2">
    <source>
        <dbReference type="Pfam" id="PF11760"/>
    </source>
</evidence>
<sequence>METWAIVTVSKKGVQRALEAADLCKRKINFHIYTLEKYHTNGVTKVGDDLKGIVRDVYKSYKTILFIMASGIVVRMISPHIQSKLKDPAILVMDDKGQFVISLLSGHIGGGNEDAKLLSQIIKATPIITTSSDVNGKMAVDTFAMKHKLSIVDYTRAKEITAMILNEESIALINEDKIFIHRDLVCDNVVLVQDYDELVNYDGVIIISQKDEIQLDIPFVQLMSKNLIFGIGCRKDTSADAIVDFICAILKELNISIHAISTLSTVDVKKNEKGLLKAKERLGLDLEIISRSEIAKHEDKFKQSSFVKKTIGVGNVSEPCGYISSHGGTCLLSRRANAGITLSLWKKNEEALNE</sequence>
<dbReference type="InterPro" id="IPR036518">
    <property type="entry name" value="CobE/GbiG_C_sf"/>
</dbReference>
<keyword evidence="4" id="KW-1185">Reference proteome</keyword>
<feature type="domain" description="CobE/GbiG C-terminal" evidence="1">
    <location>
        <begin position="227"/>
        <end position="344"/>
    </location>
</feature>
<dbReference type="PANTHER" id="PTHR37477">
    <property type="entry name" value="COBALT-PRECORRIN-5A HYDROLASE"/>
    <property type="match status" value="1"/>
</dbReference>
<dbReference type="GO" id="GO:0009236">
    <property type="term" value="P:cobalamin biosynthetic process"/>
    <property type="evidence" value="ECO:0007669"/>
    <property type="project" value="InterPro"/>
</dbReference>